<evidence type="ECO:0000256" key="2">
    <source>
        <dbReference type="ARBA" id="ARBA00023002"/>
    </source>
</evidence>
<dbReference type="InterPro" id="IPR036291">
    <property type="entry name" value="NAD(P)-bd_dom_sf"/>
</dbReference>
<dbReference type="EMBL" id="BMLW01000010">
    <property type="protein sequence ID" value="GGP13778.1"/>
    <property type="molecule type" value="Genomic_DNA"/>
</dbReference>
<evidence type="ECO:0000256" key="1">
    <source>
        <dbReference type="ARBA" id="ARBA00006484"/>
    </source>
</evidence>
<dbReference type="Proteomes" id="UP000641206">
    <property type="component" value="Unassembled WGS sequence"/>
</dbReference>
<keyword evidence="5" id="KW-1185">Reference proteome</keyword>
<dbReference type="PANTHER" id="PTHR44196:SF1">
    <property type="entry name" value="DEHYDROGENASE_REDUCTASE SDR FAMILY MEMBER 7B"/>
    <property type="match status" value="1"/>
</dbReference>
<comment type="similarity">
    <text evidence="1 3">Belongs to the short-chain dehydrogenases/reductases (SDR) family.</text>
</comment>
<reference evidence="5" key="1">
    <citation type="journal article" date="2019" name="Int. J. Syst. Evol. Microbiol.">
        <title>The Global Catalogue of Microorganisms (GCM) 10K type strain sequencing project: providing services to taxonomists for standard genome sequencing and annotation.</title>
        <authorList>
            <consortium name="The Broad Institute Genomics Platform"/>
            <consortium name="The Broad Institute Genome Sequencing Center for Infectious Disease"/>
            <person name="Wu L."/>
            <person name="Ma J."/>
        </authorList>
    </citation>
    <scope>NUCLEOTIDE SEQUENCE [LARGE SCALE GENOMIC DNA]</scope>
    <source>
        <strain evidence="5">CGMCC 1.7693</strain>
    </source>
</reference>
<dbReference type="InterPro" id="IPR020904">
    <property type="entry name" value="Sc_DH/Rdtase_CS"/>
</dbReference>
<dbReference type="PRINTS" id="PR00080">
    <property type="entry name" value="SDRFAMILY"/>
</dbReference>
<gene>
    <name evidence="4" type="ORF">GCM10011346_35300</name>
</gene>
<dbReference type="PROSITE" id="PS00061">
    <property type="entry name" value="ADH_SHORT"/>
    <property type="match status" value="1"/>
</dbReference>
<comment type="caution">
    <text evidence="4">The sequence shown here is derived from an EMBL/GenBank/DDBJ whole genome shotgun (WGS) entry which is preliminary data.</text>
</comment>
<keyword evidence="2" id="KW-0560">Oxidoreductase</keyword>
<proteinExistence type="inferred from homology"/>
<dbReference type="Gene3D" id="3.40.50.720">
    <property type="entry name" value="NAD(P)-binding Rossmann-like Domain"/>
    <property type="match status" value="1"/>
</dbReference>
<dbReference type="Pfam" id="PF00106">
    <property type="entry name" value="adh_short"/>
    <property type="match status" value="1"/>
</dbReference>
<organism evidence="4 5">
    <name type="scientific">Oceanobacillus neutriphilus</name>
    <dbReference type="NCBI Taxonomy" id="531815"/>
    <lineage>
        <taxon>Bacteria</taxon>
        <taxon>Bacillati</taxon>
        <taxon>Bacillota</taxon>
        <taxon>Bacilli</taxon>
        <taxon>Bacillales</taxon>
        <taxon>Bacillaceae</taxon>
        <taxon>Oceanobacillus</taxon>
    </lineage>
</organism>
<dbReference type="PRINTS" id="PR00081">
    <property type="entry name" value="GDHRDH"/>
</dbReference>
<dbReference type="InterPro" id="IPR002347">
    <property type="entry name" value="SDR_fam"/>
</dbReference>
<accession>A0ABQ2NYQ7</accession>
<name>A0ABQ2NYQ7_9BACI</name>
<sequence>MKIGRNHAVNEKKIIITGASKGIGREIAKEIAAHGGIPILIARSNELLEELAGEIEGNNGFCKVYPIEKFSREAIDKQINEIMETEKRIHGLINNAGFGVFEKVEEIDMKELEEMFQVNVLAGIQYAKAFLPHFLQFKGRSHIINIVSQAAKLPTPKAAGYVASKHAMLGFTNVLRQETRESSLTVTSVNLGPVKTNFFELADKDGTYQQNVEKYMLQPEKVASKVVHSLFTNRREINMPWWMEAGSILYRLFPGLMEKALKSQFDKK</sequence>
<evidence type="ECO:0000313" key="5">
    <source>
        <dbReference type="Proteomes" id="UP000641206"/>
    </source>
</evidence>
<dbReference type="RefSeq" id="WP_188735666.1">
    <property type="nucleotide sequence ID" value="NZ_BMLW01000010.1"/>
</dbReference>
<dbReference type="SUPFAM" id="SSF51735">
    <property type="entry name" value="NAD(P)-binding Rossmann-fold domains"/>
    <property type="match status" value="1"/>
</dbReference>
<evidence type="ECO:0000256" key="3">
    <source>
        <dbReference type="RuleBase" id="RU000363"/>
    </source>
</evidence>
<dbReference type="PANTHER" id="PTHR44196">
    <property type="entry name" value="DEHYDROGENASE/REDUCTASE SDR FAMILY MEMBER 7B"/>
    <property type="match status" value="1"/>
</dbReference>
<evidence type="ECO:0000313" key="4">
    <source>
        <dbReference type="EMBL" id="GGP13778.1"/>
    </source>
</evidence>
<protein>
    <submittedName>
        <fullName evidence="4">Oxidoreductase</fullName>
    </submittedName>
</protein>